<sequence length="153" mass="17836">MFSLKATELKRSWVGIGLGGIIALIYVALLQLYWMPAWWRALLFLCIGFVGVGLLLRSIRQPKRKIGIDEQGAFLLAREHYIRLVFIRVNAVQLIAKEATSTSFYDRFWPTHYVVYRDSLNEHSYRTLRSFAAQQMLLGRSEEARKRTIRRAD</sequence>
<dbReference type="AlphaFoldDB" id="W1RNY9"/>
<dbReference type="RefSeq" id="WP_024025024.1">
    <property type="nucleotide sequence ID" value="NZ_AYOZ01000056.1"/>
</dbReference>
<keyword evidence="1" id="KW-1133">Transmembrane helix</keyword>
<dbReference type="OrthoDB" id="6106470at2"/>
<keyword evidence="1" id="KW-0472">Membrane</keyword>
<accession>W1RNY9</accession>
<evidence type="ECO:0000256" key="1">
    <source>
        <dbReference type="SAM" id="Phobius"/>
    </source>
</evidence>
<feature type="transmembrane region" description="Helical" evidence="1">
    <location>
        <begin position="12"/>
        <end position="32"/>
    </location>
</feature>
<organism evidence="2 3">
    <name type="scientific">Marinomonas profundimaris</name>
    <dbReference type="NCBI Taxonomy" id="1208321"/>
    <lineage>
        <taxon>Bacteria</taxon>
        <taxon>Pseudomonadati</taxon>
        <taxon>Pseudomonadota</taxon>
        <taxon>Gammaproteobacteria</taxon>
        <taxon>Oceanospirillales</taxon>
        <taxon>Oceanospirillaceae</taxon>
        <taxon>Marinomonas</taxon>
    </lineage>
</organism>
<reference evidence="2 3" key="1">
    <citation type="journal article" date="2014" name="Genome Announc.">
        <title>Draft Genome Sequence of Marinomonas sp. Strain D104, a Polycyclic Aromatic Hydrocarbon-Degrading Bacterium from the Deep-Sea Sediment of the Arctic Ocean.</title>
        <authorList>
            <person name="Dong C."/>
            <person name="Bai X."/>
            <person name="Lai Q."/>
            <person name="Xie Y."/>
            <person name="Chen X."/>
            <person name="Shao Z."/>
        </authorList>
    </citation>
    <scope>NUCLEOTIDE SEQUENCE [LARGE SCALE GENOMIC DNA]</scope>
    <source>
        <strain evidence="2 3">D104</strain>
    </source>
</reference>
<gene>
    <name evidence="2" type="ORF">D104_14895</name>
</gene>
<name>W1RNY9_9GAMM</name>
<proteinExistence type="predicted"/>
<dbReference type="Proteomes" id="UP000018857">
    <property type="component" value="Unassembled WGS sequence"/>
</dbReference>
<comment type="caution">
    <text evidence="2">The sequence shown here is derived from an EMBL/GenBank/DDBJ whole genome shotgun (WGS) entry which is preliminary data.</text>
</comment>
<protein>
    <submittedName>
        <fullName evidence="2">Uncharacterized protein</fullName>
    </submittedName>
</protein>
<evidence type="ECO:0000313" key="2">
    <source>
        <dbReference type="EMBL" id="ETI58446.1"/>
    </source>
</evidence>
<keyword evidence="1" id="KW-0812">Transmembrane</keyword>
<feature type="transmembrane region" description="Helical" evidence="1">
    <location>
        <begin position="38"/>
        <end position="56"/>
    </location>
</feature>
<evidence type="ECO:0000313" key="3">
    <source>
        <dbReference type="Proteomes" id="UP000018857"/>
    </source>
</evidence>
<keyword evidence="3" id="KW-1185">Reference proteome</keyword>
<dbReference type="EMBL" id="AYOZ01000056">
    <property type="protein sequence ID" value="ETI58446.1"/>
    <property type="molecule type" value="Genomic_DNA"/>
</dbReference>